<comment type="subcellular location">
    <subcellularLocation>
        <location evidence="1 11">Cell outer membrane</location>
        <topology evidence="1 11">Multi-pass membrane protein</topology>
    </subcellularLocation>
</comment>
<organism evidence="16 17">
    <name type="scientific">Sphingomonas mollis</name>
    <dbReference type="NCBI Taxonomy" id="2795726"/>
    <lineage>
        <taxon>Bacteria</taxon>
        <taxon>Pseudomonadati</taxon>
        <taxon>Pseudomonadota</taxon>
        <taxon>Alphaproteobacteria</taxon>
        <taxon>Sphingomonadales</taxon>
        <taxon>Sphingomonadaceae</taxon>
        <taxon>Sphingomonas</taxon>
    </lineage>
</organism>
<sequence>MIRTPSIRLAAAALATTSLFALANPAAAQESQPGATTSNATVANADQTGQEADDALGGDIIVTATRRAERLQDVPIAVNAISGDQLQQSGFQSVQDIQYQIPGVQFGTSPNDAGFRLRGVGTAGGFSSSSEQNVGTVVDNVVVPFGNPVQSLGDLDRIEVLKGPQGTQFGKNASSGVVNITTRKPDLNAFGGSVSAAYGELNDYNVNGSVNVPIGGKAAVAVYAFGRGYDGFVYNTVRKEDWGKVDAYGGRAKLLWEPSDDFSAYLIGDWSRSKQFGPGQLWTLNRAPALTDPLTAARFAAVAALGVTPSFNNDVSVEDGAGYTDERNYGGSLELNLKAGDYNITSITAYRRLDLRPFIYSIDALPFPIFTAQETGADRDFLSQEVRLTSPSGGTFEYVAGLYVSRLRSGIAGQNASAQLRPAVPFDPVQLSITNGLSSTRTTTDSAAAFIDGSVRLSPTFRLLVGGRYSYDWVDAESFSAIDPAFPPNVGPNGFTVPYAARARATGSVNKGDWSGRVGLEAKPSDDVLFYGTVARGYLGPTVAFSGLSGTRTNVDPQTVIDITVGAKTQLFDRHLTLNGNIFFDTYRNLQTSVFNGLEFLTQNAGGFEAAGFEVEATYRFSRRFSINASYTYSDTYFTDYVTACPASVTVLGAAAIAGRCSAPGSTTATPLFQARGEPLAGAPKHSVTAGANFDQPITDSISLDASATYYYRSKVFYDVGNSFSQQPGYDLVGLNVGVGAPDGRWRVGAFARNLFDTRFVSSVIGLPFANAGGAVNWETRDGRRTVGVQLSGRF</sequence>
<evidence type="ECO:0000256" key="8">
    <source>
        <dbReference type="ARBA" id="ARBA00023077"/>
    </source>
</evidence>
<dbReference type="Pfam" id="PF07715">
    <property type="entry name" value="Plug"/>
    <property type="match status" value="1"/>
</dbReference>
<comment type="caution">
    <text evidence="16">The sequence shown here is derived from an EMBL/GenBank/DDBJ whole genome shotgun (WGS) entry which is preliminary data.</text>
</comment>
<keyword evidence="13" id="KW-0732">Signal</keyword>
<evidence type="ECO:0000256" key="13">
    <source>
        <dbReference type="SAM" id="SignalP"/>
    </source>
</evidence>
<dbReference type="PROSITE" id="PS52016">
    <property type="entry name" value="TONB_DEPENDENT_REC_3"/>
    <property type="match status" value="1"/>
</dbReference>
<keyword evidence="2 11" id="KW-0813">Transport</keyword>
<keyword evidence="9 11" id="KW-0472">Membrane</keyword>
<dbReference type="SUPFAM" id="SSF56935">
    <property type="entry name" value="Porins"/>
    <property type="match status" value="1"/>
</dbReference>
<comment type="similarity">
    <text evidence="11 12">Belongs to the TonB-dependent receptor family.</text>
</comment>
<dbReference type="InterPro" id="IPR012910">
    <property type="entry name" value="Plug_dom"/>
</dbReference>
<evidence type="ECO:0000256" key="6">
    <source>
        <dbReference type="ARBA" id="ARBA00023004"/>
    </source>
</evidence>
<keyword evidence="10 11" id="KW-0998">Cell outer membrane</keyword>
<name>A0ABS0XNL5_9SPHN</name>
<keyword evidence="3 11" id="KW-1134">Transmembrane beta strand</keyword>
<keyword evidence="4" id="KW-0410">Iron transport</keyword>
<reference evidence="17" key="1">
    <citation type="submission" date="2020-12" db="EMBL/GenBank/DDBJ databases">
        <title>Hymenobacter sp.</title>
        <authorList>
            <person name="Kim M.K."/>
        </authorList>
    </citation>
    <scope>NUCLEOTIDE SEQUENCE [LARGE SCALE GENOMIC DNA]</scope>
    <source>
        <strain evidence="17">BT553</strain>
    </source>
</reference>
<feature type="signal peptide" evidence="13">
    <location>
        <begin position="1"/>
        <end position="23"/>
    </location>
</feature>
<feature type="domain" description="TonB-dependent receptor-like beta-barrel" evidence="14">
    <location>
        <begin position="309"/>
        <end position="755"/>
    </location>
</feature>
<dbReference type="RefSeq" id="WP_199036602.1">
    <property type="nucleotide sequence ID" value="NZ_JAELXS010000003.1"/>
</dbReference>
<dbReference type="PANTHER" id="PTHR32552">
    <property type="entry name" value="FERRICHROME IRON RECEPTOR-RELATED"/>
    <property type="match status" value="1"/>
</dbReference>
<keyword evidence="5 11" id="KW-0812">Transmembrane</keyword>
<keyword evidence="8 12" id="KW-0798">TonB box</keyword>
<accession>A0ABS0XNL5</accession>
<dbReference type="InterPro" id="IPR000531">
    <property type="entry name" value="Beta-barrel_TonB"/>
</dbReference>
<evidence type="ECO:0000256" key="5">
    <source>
        <dbReference type="ARBA" id="ARBA00022692"/>
    </source>
</evidence>
<evidence type="ECO:0000256" key="11">
    <source>
        <dbReference type="PROSITE-ProRule" id="PRU01360"/>
    </source>
</evidence>
<evidence type="ECO:0000256" key="2">
    <source>
        <dbReference type="ARBA" id="ARBA00022448"/>
    </source>
</evidence>
<evidence type="ECO:0000256" key="7">
    <source>
        <dbReference type="ARBA" id="ARBA00023065"/>
    </source>
</evidence>
<evidence type="ECO:0000256" key="12">
    <source>
        <dbReference type="RuleBase" id="RU003357"/>
    </source>
</evidence>
<keyword evidence="16" id="KW-0675">Receptor</keyword>
<evidence type="ECO:0000256" key="9">
    <source>
        <dbReference type="ARBA" id="ARBA00023136"/>
    </source>
</evidence>
<evidence type="ECO:0000259" key="15">
    <source>
        <dbReference type="Pfam" id="PF07715"/>
    </source>
</evidence>
<feature type="chain" id="PRO_5047525398" evidence="13">
    <location>
        <begin position="24"/>
        <end position="795"/>
    </location>
</feature>
<dbReference type="Gene3D" id="2.40.170.20">
    <property type="entry name" value="TonB-dependent receptor, beta-barrel domain"/>
    <property type="match status" value="1"/>
</dbReference>
<feature type="domain" description="TonB-dependent receptor plug" evidence="15">
    <location>
        <begin position="71"/>
        <end position="177"/>
    </location>
</feature>
<evidence type="ECO:0000259" key="14">
    <source>
        <dbReference type="Pfam" id="PF00593"/>
    </source>
</evidence>
<keyword evidence="7" id="KW-0406">Ion transport</keyword>
<evidence type="ECO:0000256" key="4">
    <source>
        <dbReference type="ARBA" id="ARBA00022496"/>
    </source>
</evidence>
<protein>
    <submittedName>
        <fullName evidence="16">TonB-dependent receptor</fullName>
    </submittedName>
</protein>
<dbReference type="InterPro" id="IPR039426">
    <property type="entry name" value="TonB-dep_rcpt-like"/>
</dbReference>
<evidence type="ECO:0000256" key="1">
    <source>
        <dbReference type="ARBA" id="ARBA00004571"/>
    </source>
</evidence>
<dbReference type="PANTHER" id="PTHR32552:SF81">
    <property type="entry name" value="TONB-DEPENDENT OUTER MEMBRANE RECEPTOR"/>
    <property type="match status" value="1"/>
</dbReference>
<dbReference type="InterPro" id="IPR036942">
    <property type="entry name" value="Beta-barrel_TonB_sf"/>
</dbReference>
<dbReference type="EMBL" id="JAELXS010000003">
    <property type="protein sequence ID" value="MBJ6121627.1"/>
    <property type="molecule type" value="Genomic_DNA"/>
</dbReference>
<proteinExistence type="inferred from homology"/>
<evidence type="ECO:0000313" key="17">
    <source>
        <dbReference type="Proteomes" id="UP000640426"/>
    </source>
</evidence>
<evidence type="ECO:0000256" key="10">
    <source>
        <dbReference type="ARBA" id="ARBA00023237"/>
    </source>
</evidence>
<keyword evidence="6" id="KW-0408">Iron</keyword>
<dbReference type="Proteomes" id="UP000640426">
    <property type="component" value="Unassembled WGS sequence"/>
</dbReference>
<keyword evidence="17" id="KW-1185">Reference proteome</keyword>
<gene>
    <name evidence="16" type="ORF">JAO74_07465</name>
</gene>
<evidence type="ECO:0000313" key="16">
    <source>
        <dbReference type="EMBL" id="MBJ6121627.1"/>
    </source>
</evidence>
<evidence type="ECO:0000256" key="3">
    <source>
        <dbReference type="ARBA" id="ARBA00022452"/>
    </source>
</evidence>
<dbReference type="Pfam" id="PF00593">
    <property type="entry name" value="TonB_dep_Rec_b-barrel"/>
    <property type="match status" value="1"/>
</dbReference>